<dbReference type="EMBL" id="FP929050">
    <property type="protein sequence ID" value="CBL13320.1"/>
    <property type="molecule type" value="Genomic_DNA"/>
</dbReference>
<dbReference type="PANTHER" id="PTHR30408">
    <property type="entry name" value="TYPE-1 RESTRICTION ENZYME ECOKI SPECIFICITY PROTEIN"/>
    <property type="match status" value="1"/>
</dbReference>
<dbReference type="HOGENOM" id="CLU_021095_9_1_9"/>
<dbReference type="InterPro" id="IPR000055">
    <property type="entry name" value="Restrct_endonuc_typeI_TRD"/>
</dbReference>
<gene>
    <name evidence="5" type="ORF">RO1_29470</name>
</gene>
<feature type="domain" description="Type I restriction modification DNA specificity" evidence="4">
    <location>
        <begin position="86"/>
        <end position="235"/>
    </location>
</feature>
<dbReference type="SUPFAM" id="SSF116734">
    <property type="entry name" value="DNA methylase specificity domain"/>
    <property type="match status" value="1"/>
</dbReference>
<organism evidence="5 6">
    <name type="scientific">Roseburia intestinalis XB6B4</name>
    <dbReference type="NCBI Taxonomy" id="718255"/>
    <lineage>
        <taxon>Bacteria</taxon>
        <taxon>Bacillati</taxon>
        <taxon>Bacillota</taxon>
        <taxon>Clostridia</taxon>
        <taxon>Lachnospirales</taxon>
        <taxon>Lachnospiraceae</taxon>
        <taxon>Roseburia</taxon>
    </lineage>
</organism>
<dbReference type="Gene3D" id="3.90.220.20">
    <property type="entry name" value="DNA methylase specificity domains"/>
    <property type="match status" value="1"/>
</dbReference>
<dbReference type="PATRIC" id="fig|718255.3.peg.287"/>
<dbReference type="AlphaFoldDB" id="D4L130"/>
<evidence type="ECO:0000259" key="4">
    <source>
        <dbReference type="Pfam" id="PF01420"/>
    </source>
</evidence>
<sequence>MISDIIFSFMCFSFICENHHEVEFLYLLSPLSRVIFYIINDYLEQQLQLLYDYWFTQYNFPNEDGQPYKASNGLMVWNKMINHLIPADWKVKPLGTICSFRNGINYDKNVDGNTIYKIINVRNISSSTLFLDESNFDEICLPKQQGDKYYVSDDSIIIARSGIPGATRILCNPSSNIIFCGFIICCTPSDNTLQNYLTLYLRQFEGSSATQTGGSILKNVSQETLKNLIVPIPPQSLLNQFNDSILPIYNLINSNTKENVQLITLRDWLLPMLMNGQTTIED</sequence>
<accession>D4L130</accession>
<dbReference type="REBASE" id="32059">
    <property type="entry name" value="S2.Rin6ORF29490P"/>
</dbReference>
<protein>
    <submittedName>
        <fullName evidence="5">Restriction endonuclease S subunits</fullName>
    </submittedName>
</protein>
<dbReference type="PANTHER" id="PTHR30408:SF13">
    <property type="entry name" value="TYPE I RESTRICTION ENZYME HINDI SPECIFICITY SUBUNIT"/>
    <property type="match status" value="1"/>
</dbReference>
<keyword evidence="2" id="KW-0680">Restriction system</keyword>
<evidence type="ECO:0000313" key="6">
    <source>
        <dbReference type="Proteomes" id="UP000008953"/>
    </source>
</evidence>
<dbReference type="GO" id="GO:0003677">
    <property type="term" value="F:DNA binding"/>
    <property type="evidence" value="ECO:0007669"/>
    <property type="project" value="UniProtKB-KW"/>
</dbReference>
<comment type="similarity">
    <text evidence="1">Belongs to the type-I restriction system S methylase family.</text>
</comment>
<dbReference type="GO" id="GO:0004519">
    <property type="term" value="F:endonuclease activity"/>
    <property type="evidence" value="ECO:0007669"/>
    <property type="project" value="UniProtKB-KW"/>
</dbReference>
<name>D4L130_9FIRM</name>
<evidence type="ECO:0000256" key="2">
    <source>
        <dbReference type="ARBA" id="ARBA00022747"/>
    </source>
</evidence>
<dbReference type="Pfam" id="PF01420">
    <property type="entry name" value="Methylase_S"/>
    <property type="match status" value="1"/>
</dbReference>
<keyword evidence="5" id="KW-0540">Nuclease</keyword>
<dbReference type="GO" id="GO:0009307">
    <property type="term" value="P:DNA restriction-modification system"/>
    <property type="evidence" value="ECO:0007669"/>
    <property type="project" value="UniProtKB-KW"/>
</dbReference>
<keyword evidence="3" id="KW-0238">DNA-binding</keyword>
<evidence type="ECO:0000256" key="3">
    <source>
        <dbReference type="ARBA" id="ARBA00023125"/>
    </source>
</evidence>
<keyword evidence="5" id="KW-0378">Hydrolase</keyword>
<dbReference type="Proteomes" id="UP000008953">
    <property type="component" value="Chromosome"/>
</dbReference>
<reference evidence="5 6" key="1">
    <citation type="submission" date="2010-03" db="EMBL/GenBank/DDBJ databases">
        <title>The genome sequence of Roseburia intestinalis XB6B4.</title>
        <authorList>
            <consortium name="metaHIT consortium -- http://www.metahit.eu/"/>
            <person name="Pajon A."/>
            <person name="Turner K."/>
            <person name="Parkhill J."/>
            <person name="Bernalier A."/>
        </authorList>
    </citation>
    <scope>NUCLEOTIDE SEQUENCE [LARGE SCALE GENOMIC DNA]</scope>
    <source>
        <strain evidence="5 6">XB6B4</strain>
    </source>
</reference>
<evidence type="ECO:0000313" key="5">
    <source>
        <dbReference type="EMBL" id="CBL13320.1"/>
    </source>
</evidence>
<reference evidence="5 6" key="2">
    <citation type="submission" date="2010-03" db="EMBL/GenBank/DDBJ databases">
        <authorList>
            <person name="Pajon A."/>
        </authorList>
    </citation>
    <scope>NUCLEOTIDE SEQUENCE [LARGE SCALE GENOMIC DNA]</scope>
    <source>
        <strain evidence="5 6">XB6B4</strain>
    </source>
</reference>
<dbReference type="KEGG" id="rix:RO1_29470"/>
<dbReference type="InterPro" id="IPR052021">
    <property type="entry name" value="Type-I_RS_S_subunit"/>
</dbReference>
<proteinExistence type="inferred from homology"/>
<dbReference type="InterPro" id="IPR044946">
    <property type="entry name" value="Restrct_endonuc_typeI_TRD_sf"/>
</dbReference>
<evidence type="ECO:0000256" key="1">
    <source>
        <dbReference type="ARBA" id="ARBA00010923"/>
    </source>
</evidence>
<keyword evidence="5" id="KW-0255">Endonuclease</keyword>